<proteinExistence type="predicted"/>
<dbReference type="EMBL" id="JAINDJ010000002">
    <property type="protein sequence ID" value="KAG9457434.1"/>
    <property type="molecule type" value="Genomic_DNA"/>
</dbReference>
<dbReference type="SMART" id="SM01019">
    <property type="entry name" value="B3"/>
    <property type="match status" value="1"/>
</dbReference>
<dbReference type="PROSITE" id="PS50863">
    <property type="entry name" value="B3"/>
    <property type="match status" value="1"/>
</dbReference>
<dbReference type="Proteomes" id="UP000825729">
    <property type="component" value="Unassembled WGS sequence"/>
</dbReference>
<dbReference type="CDD" id="cd10017">
    <property type="entry name" value="B3_DNA"/>
    <property type="match status" value="1"/>
</dbReference>
<dbReference type="PANTHER" id="PTHR31920">
    <property type="entry name" value="B3 DOMAIN-CONTAINING"/>
    <property type="match status" value="1"/>
</dbReference>
<protein>
    <recommendedName>
        <fullName evidence="6">TF-B3 domain-containing protein</fullName>
    </recommendedName>
</protein>
<keyword evidence="4" id="KW-0804">Transcription</keyword>
<dbReference type="SUPFAM" id="SSF101936">
    <property type="entry name" value="DNA-binding pseudobarrel domain"/>
    <property type="match status" value="1"/>
</dbReference>
<dbReference type="Gene3D" id="3.90.640.10">
    <property type="entry name" value="Actin, Chain A, domain 4"/>
    <property type="match status" value="1"/>
</dbReference>
<evidence type="ECO:0000313" key="8">
    <source>
        <dbReference type="Proteomes" id="UP000825729"/>
    </source>
</evidence>
<comment type="caution">
    <text evidence="7">The sequence shown here is derived from an EMBL/GenBank/DDBJ whole genome shotgun (WGS) entry which is preliminary data.</text>
</comment>
<dbReference type="InterPro" id="IPR050655">
    <property type="entry name" value="Plant_B3_domain"/>
</dbReference>
<evidence type="ECO:0000256" key="1">
    <source>
        <dbReference type="ARBA" id="ARBA00004123"/>
    </source>
</evidence>
<evidence type="ECO:0000256" key="2">
    <source>
        <dbReference type="ARBA" id="ARBA00023015"/>
    </source>
</evidence>
<evidence type="ECO:0000256" key="5">
    <source>
        <dbReference type="ARBA" id="ARBA00023242"/>
    </source>
</evidence>
<dbReference type="SUPFAM" id="SSF53067">
    <property type="entry name" value="Actin-like ATPase domain"/>
    <property type="match status" value="1"/>
</dbReference>
<dbReference type="Pfam" id="PF02362">
    <property type="entry name" value="B3"/>
    <property type="match status" value="1"/>
</dbReference>
<dbReference type="GO" id="GO:0005634">
    <property type="term" value="C:nucleus"/>
    <property type="evidence" value="ECO:0007669"/>
    <property type="project" value="UniProtKB-SubCell"/>
</dbReference>
<dbReference type="InterPro" id="IPR015300">
    <property type="entry name" value="DNA-bd_pseudobarrel_sf"/>
</dbReference>
<sequence>MSHKSEQIPSFFKVMIGNFNQRVKIPTKFVKDLKEKKMPNKLFLTRVGYRCWPVQVKKYRNHFFLQTGWSKFIKDNCIEVADFLVFYSDDKLNFNVIIFGPNACEKEFLRHEKVKVQGEIENKIPKAFGIGSDLWSSSNKEIYIEDPIGRCWPVNLVIHDSRSERGAFMRCGWREVIKAPISEGAVQHIAFKRFKIGGIDLTNLLAQELQESNPNVKLDISAVENLKEMYACSAEDSFGYKQSLKSCTAGKHTLPDGQVGFVALLIVYHVAFSGF</sequence>
<dbReference type="InterPro" id="IPR043129">
    <property type="entry name" value="ATPase_NBD"/>
</dbReference>
<dbReference type="InterPro" id="IPR003340">
    <property type="entry name" value="B3_DNA-bd"/>
</dbReference>
<evidence type="ECO:0000256" key="4">
    <source>
        <dbReference type="ARBA" id="ARBA00023163"/>
    </source>
</evidence>
<comment type="subcellular location">
    <subcellularLocation>
        <location evidence="1">Nucleus</location>
    </subcellularLocation>
</comment>
<name>A0AAV7FA19_ARIFI</name>
<dbReference type="Gene3D" id="2.40.330.10">
    <property type="entry name" value="DNA-binding pseudobarrel domain"/>
    <property type="match status" value="1"/>
</dbReference>
<organism evidence="7 8">
    <name type="scientific">Aristolochia fimbriata</name>
    <name type="common">White veined hardy Dutchman's pipe vine</name>
    <dbReference type="NCBI Taxonomy" id="158543"/>
    <lineage>
        <taxon>Eukaryota</taxon>
        <taxon>Viridiplantae</taxon>
        <taxon>Streptophyta</taxon>
        <taxon>Embryophyta</taxon>
        <taxon>Tracheophyta</taxon>
        <taxon>Spermatophyta</taxon>
        <taxon>Magnoliopsida</taxon>
        <taxon>Magnoliidae</taxon>
        <taxon>Piperales</taxon>
        <taxon>Aristolochiaceae</taxon>
        <taxon>Aristolochia</taxon>
    </lineage>
</organism>
<dbReference type="GO" id="GO:0003677">
    <property type="term" value="F:DNA binding"/>
    <property type="evidence" value="ECO:0007669"/>
    <property type="project" value="UniProtKB-KW"/>
</dbReference>
<dbReference type="AlphaFoldDB" id="A0AAV7FA19"/>
<accession>A0AAV7FA19</accession>
<reference evidence="7 8" key="1">
    <citation type="submission" date="2021-07" db="EMBL/GenBank/DDBJ databases">
        <title>The Aristolochia fimbriata genome: insights into angiosperm evolution, floral development and chemical biosynthesis.</title>
        <authorList>
            <person name="Jiao Y."/>
        </authorList>
    </citation>
    <scope>NUCLEOTIDE SEQUENCE [LARGE SCALE GENOMIC DNA]</scope>
    <source>
        <strain evidence="7">IBCAS-2021</strain>
        <tissue evidence="7">Leaf</tissue>
    </source>
</reference>
<evidence type="ECO:0000256" key="3">
    <source>
        <dbReference type="ARBA" id="ARBA00023125"/>
    </source>
</evidence>
<dbReference type="Gene3D" id="3.30.420.40">
    <property type="match status" value="1"/>
</dbReference>
<keyword evidence="8" id="KW-1185">Reference proteome</keyword>
<keyword evidence="3" id="KW-0238">DNA-binding</keyword>
<gene>
    <name evidence="7" type="ORF">H6P81_001942</name>
</gene>
<evidence type="ECO:0000313" key="7">
    <source>
        <dbReference type="EMBL" id="KAG9457434.1"/>
    </source>
</evidence>
<dbReference type="PANTHER" id="PTHR31920:SF132">
    <property type="entry name" value="TF-B3 DOMAIN-CONTAINING PROTEIN"/>
    <property type="match status" value="1"/>
</dbReference>
<keyword evidence="5" id="KW-0539">Nucleus</keyword>
<keyword evidence="2" id="KW-0805">Transcription regulation</keyword>
<evidence type="ECO:0000259" key="6">
    <source>
        <dbReference type="PROSITE" id="PS50863"/>
    </source>
</evidence>
<feature type="domain" description="TF-B3" evidence="6">
    <location>
        <begin position="8"/>
        <end position="102"/>
    </location>
</feature>